<proteinExistence type="predicted"/>
<evidence type="ECO:0000313" key="1">
    <source>
        <dbReference type="EMBL" id="MCH9274964.1"/>
    </source>
</evidence>
<dbReference type="RefSeq" id="WP_241512793.1">
    <property type="nucleotide sequence ID" value="NZ_JAFEJT020000003.1"/>
</dbReference>
<dbReference type="Proteomes" id="UP000710815">
    <property type="component" value="Unassembled WGS sequence"/>
</dbReference>
<organism evidence="1 2">
    <name type="scientific">Bifidobacterium amazonense</name>
    <dbReference type="NCBI Taxonomy" id="2809027"/>
    <lineage>
        <taxon>Bacteria</taxon>
        <taxon>Bacillati</taxon>
        <taxon>Actinomycetota</taxon>
        <taxon>Actinomycetes</taxon>
        <taxon>Bifidobacteriales</taxon>
        <taxon>Bifidobacteriaceae</taxon>
        <taxon>Bifidobacterium</taxon>
    </lineage>
</organism>
<reference evidence="1 2" key="1">
    <citation type="journal article" date="2021" name="Environ. Microbiol.">
        <title>Genetic insights into the dark matter of the mammalian gut microbiota through targeted genome reconstruction.</title>
        <authorList>
            <person name="Lugli G.A."/>
            <person name="Alessandri G."/>
            <person name="Milani C."/>
            <person name="Viappiani A."/>
            <person name="Fontana F."/>
            <person name="Tarracchini C."/>
            <person name="Mancabelli L."/>
            <person name="Argentini C."/>
            <person name="Ruiz L."/>
            <person name="Margolles A."/>
            <person name="van Sinderen D."/>
            <person name="Turroni F."/>
            <person name="Ventura M."/>
        </authorList>
    </citation>
    <scope>NUCLEOTIDE SEQUENCE [LARGE SCALE GENOMIC DNA]</scope>
    <source>
        <strain evidence="1 2">MA1</strain>
    </source>
</reference>
<protein>
    <recommendedName>
        <fullName evidence="3">DNA-binding protein</fullName>
    </recommendedName>
</protein>
<reference evidence="1 2" key="2">
    <citation type="journal article" date="2021" name="Syst. Appl. Microbiol.">
        <title>Phylogenetic classification of ten novel species belonging to the genus Bifidobacterium comprising B. phasiani sp. nov., B. pongonis sp. nov., B. saguinibicoloris sp. nov., B. colobi sp. nov., B. simiiventris sp. nov., B. santillanense sp. nov., B. miconis sp. nov., B. amazonense sp. nov., B. pluvialisilvae sp. nov., and B. miconisargentati sp. nov.</title>
        <authorList>
            <person name="Lugli G.A."/>
            <person name="Calvete-Torre I."/>
            <person name="Alessandri G."/>
            <person name="Milani C."/>
            <person name="Turroni F."/>
            <person name="Laiolo P."/>
            <person name="Ossiprandi M.C."/>
            <person name="Margolles A."/>
            <person name="Ruiz L."/>
            <person name="Ventura M."/>
        </authorList>
    </citation>
    <scope>NUCLEOTIDE SEQUENCE [LARGE SCALE GENOMIC DNA]</scope>
    <source>
        <strain evidence="1 2">MA1</strain>
    </source>
</reference>
<evidence type="ECO:0008006" key="3">
    <source>
        <dbReference type="Google" id="ProtNLM"/>
    </source>
</evidence>
<gene>
    <name evidence="1" type="ORF">JS533_001500</name>
</gene>
<keyword evidence="2" id="KW-1185">Reference proteome</keyword>
<dbReference type="EMBL" id="JAFEJT020000003">
    <property type="protein sequence ID" value="MCH9274964.1"/>
    <property type="molecule type" value="Genomic_DNA"/>
</dbReference>
<sequence>MADNTGTNDSADRTGMRREVLVHLDDDMFYRFSVTAAACGMSVDEAVSSAMRQWLSARLGFVGII</sequence>
<evidence type="ECO:0000313" key="2">
    <source>
        <dbReference type="Proteomes" id="UP000710815"/>
    </source>
</evidence>
<comment type="caution">
    <text evidence="1">The sequence shown here is derived from an EMBL/GenBank/DDBJ whole genome shotgun (WGS) entry which is preliminary data.</text>
</comment>
<name>A0ABS9VSA2_9BIFI</name>
<accession>A0ABS9VSA2</accession>